<feature type="chain" id="PRO_5035857857" description="Secreted protein" evidence="2">
    <location>
        <begin position="25"/>
        <end position="116"/>
    </location>
</feature>
<protein>
    <recommendedName>
        <fullName evidence="5">Secreted protein</fullName>
    </recommendedName>
</protein>
<keyword evidence="2" id="KW-0732">Signal</keyword>
<organism evidence="3 4">
    <name type="scientific">Triticum urartu</name>
    <name type="common">Red wild einkorn</name>
    <name type="synonym">Crithodium urartu</name>
    <dbReference type="NCBI Taxonomy" id="4572"/>
    <lineage>
        <taxon>Eukaryota</taxon>
        <taxon>Viridiplantae</taxon>
        <taxon>Streptophyta</taxon>
        <taxon>Embryophyta</taxon>
        <taxon>Tracheophyta</taxon>
        <taxon>Spermatophyta</taxon>
        <taxon>Magnoliopsida</taxon>
        <taxon>Liliopsida</taxon>
        <taxon>Poales</taxon>
        <taxon>Poaceae</taxon>
        <taxon>BOP clade</taxon>
        <taxon>Pooideae</taxon>
        <taxon>Triticodae</taxon>
        <taxon>Triticeae</taxon>
        <taxon>Triticinae</taxon>
        <taxon>Triticum</taxon>
    </lineage>
</organism>
<sequence length="116" mass="12694">MHPSSPMTLCFLITISNFVVGTKAHSIAITGALIILLKSLHLLFFPFLFPPAPSCSSFHLETCRPSQPTCKFPCSQHTFYRSHHFPHRLSASFMCCCLSTQALLGPLSPSRGGADT</sequence>
<dbReference type="EnsemblPlants" id="TuG1812G0200000111.01.T01">
    <property type="protein sequence ID" value="TuG1812G0200000111.01.T01.cds337316"/>
    <property type="gene ID" value="TuG1812G0200000111.01"/>
</dbReference>
<keyword evidence="1" id="KW-0812">Transmembrane</keyword>
<evidence type="ECO:0000256" key="2">
    <source>
        <dbReference type="SAM" id="SignalP"/>
    </source>
</evidence>
<keyword evidence="4" id="KW-1185">Reference proteome</keyword>
<evidence type="ECO:0000313" key="4">
    <source>
        <dbReference type="Proteomes" id="UP000015106"/>
    </source>
</evidence>
<proteinExistence type="predicted"/>
<evidence type="ECO:0008006" key="5">
    <source>
        <dbReference type="Google" id="ProtNLM"/>
    </source>
</evidence>
<evidence type="ECO:0000256" key="1">
    <source>
        <dbReference type="SAM" id="Phobius"/>
    </source>
</evidence>
<dbReference type="AlphaFoldDB" id="A0A8R7TBH8"/>
<keyword evidence="1" id="KW-1133">Transmembrane helix</keyword>
<dbReference type="Gramene" id="TuG1812G0200000111.01.T01">
    <property type="protein sequence ID" value="TuG1812G0200000111.01.T01.cds337316"/>
    <property type="gene ID" value="TuG1812G0200000111.01"/>
</dbReference>
<accession>A0A8R7TBH8</accession>
<feature type="transmembrane region" description="Helical" evidence="1">
    <location>
        <begin position="31"/>
        <end position="49"/>
    </location>
</feature>
<reference evidence="3" key="3">
    <citation type="submission" date="2022-06" db="UniProtKB">
        <authorList>
            <consortium name="EnsemblPlants"/>
        </authorList>
    </citation>
    <scope>IDENTIFICATION</scope>
</reference>
<dbReference type="Proteomes" id="UP000015106">
    <property type="component" value="Chromosome 2"/>
</dbReference>
<feature type="signal peptide" evidence="2">
    <location>
        <begin position="1"/>
        <end position="24"/>
    </location>
</feature>
<reference evidence="3" key="2">
    <citation type="submission" date="2018-03" db="EMBL/GenBank/DDBJ databases">
        <title>The Triticum urartu genome reveals the dynamic nature of wheat genome evolution.</title>
        <authorList>
            <person name="Ling H."/>
            <person name="Ma B."/>
            <person name="Shi X."/>
            <person name="Liu H."/>
            <person name="Dong L."/>
            <person name="Sun H."/>
            <person name="Cao Y."/>
            <person name="Gao Q."/>
            <person name="Zheng S."/>
            <person name="Li Y."/>
            <person name="Yu Y."/>
            <person name="Du H."/>
            <person name="Qi M."/>
            <person name="Li Y."/>
            <person name="Yu H."/>
            <person name="Cui Y."/>
            <person name="Wang N."/>
            <person name="Chen C."/>
            <person name="Wu H."/>
            <person name="Zhao Y."/>
            <person name="Zhang J."/>
            <person name="Li Y."/>
            <person name="Zhou W."/>
            <person name="Zhang B."/>
            <person name="Hu W."/>
            <person name="Eijk M."/>
            <person name="Tang J."/>
            <person name="Witsenboer H."/>
            <person name="Zhao S."/>
            <person name="Li Z."/>
            <person name="Zhang A."/>
            <person name="Wang D."/>
            <person name="Liang C."/>
        </authorList>
    </citation>
    <scope>NUCLEOTIDE SEQUENCE [LARGE SCALE GENOMIC DNA]</scope>
    <source>
        <strain evidence="3">cv. G1812</strain>
    </source>
</reference>
<reference evidence="4" key="1">
    <citation type="journal article" date="2013" name="Nature">
        <title>Draft genome of the wheat A-genome progenitor Triticum urartu.</title>
        <authorList>
            <person name="Ling H.Q."/>
            <person name="Zhao S."/>
            <person name="Liu D."/>
            <person name="Wang J."/>
            <person name="Sun H."/>
            <person name="Zhang C."/>
            <person name="Fan H."/>
            <person name="Li D."/>
            <person name="Dong L."/>
            <person name="Tao Y."/>
            <person name="Gao C."/>
            <person name="Wu H."/>
            <person name="Li Y."/>
            <person name="Cui Y."/>
            <person name="Guo X."/>
            <person name="Zheng S."/>
            <person name="Wang B."/>
            <person name="Yu K."/>
            <person name="Liang Q."/>
            <person name="Yang W."/>
            <person name="Lou X."/>
            <person name="Chen J."/>
            <person name="Feng M."/>
            <person name="Jian J."/>
            <person name="Zhang X."/>
            <person name="Luo G."/>
            <person name="Jiang Y."/>
            <person name="Liu J."/>
            <person name="Wang Z."/>
            <person name="Sha Y."/>
            <person name="Zhang B."/>
            <person name="Wu H."/>
            <person name="Tang D."/>
            <person name="Shen Q."/>
            <person name="Xue P."/>
            <person name="Zou S."/>
            <person name="Wang X."/>
            <person name="Liu X."/>
            <person name="Wang F."/>
            <person name="Yang Y."/>
            <person name="An X."/>
            <person name="Dong Z."/>
            <person name="Zhang K."/>
            <person name="Zhang X."/>
            <person name="Luo M.C."/>
            <person name="Dvorak J."/>
            <person name="Tong Y."/>
            <person name="Wang J."/>
            <person name="Yang H."/>
            <person name="Li Z."/>
            <person name="Wang D."/>
            <person name="Zhang A."/>
            <person name="Wang J."/>
        </authorList>
    </citation>
    <scope>NUCLEOTIDE SEQUENCE</scope>
    <source>
        <strain evidence="4">cv. G1812</strain>
    </source>
</reference>
<evidence type="ECO:0000313" key="3">
    <source>
        <dbReference type="EnsemblPlants" id="TuG1812G0200000111.01.T01.cds337316"/>
    </source>
</evidence>
<name>A0A8R7TBH8_TRIUA</name>
<keyword evidence="1" id="KW-0472">Membrane</keyword>